<gene>
    <name evidence="1" type="ORF">CTOB1V02_LOCUS8735</name>
</gene>
<sequence>MPSPDGFFNLATLKKHPPLIPLVFFIGGGVTLAGFYILRLATRNPDVSWTRKELSNETYRDKQYKFFRYNKDLECKAPKYWEENCTLTWEGICRFADIYQDKYTRKTLEDGLTSRGPVSPRSPWPAMAPAAMKVMVAAILIAASLSSPMSSKPDI</sequence>
<proteinExistence type="predicted"/>
<name>A0A7R8WLJ7_9CRUS</name>
<dbReference type="PANTHER" id="PTHR14256:SF1">
    <property type="entry name" value="GEO09626P1"/>
    <property type="match status" value="1"/>
</dbReference>
<dbReference type="OrthoDB" id="5511684at2759"/>
<dbReference type="InterPro" id="IPR010530">
    <property type="entry name" value="B12D"/>
</dbReference>
<organism evidence="1">
    <name type="scientific">Cyprideis torosa</name>
    <dbReference type="NCBI Taxonomy" id="163714"/>
    <lineage>
        <taxon>Eukaryota</taxon>
        <taxon>Metazoa</taxon>
        <taxon>Ecdysozoa</taxon>
        <taxon>Arthropoda</taxon>
        <taxon>Crustacea</taxon>
        <taxon>Oligostraca</taxon>
        <taxon>Ostracoda</taxon>
        <taxon>Podocopa</taxon>
        <taxon>Podocopida</taxon>
        <taxon>Cytherocopina</taxon>
        <taxon>Cytheroidea</taxon>
        <taxon>Cytherideidae</taxon>
        <taxon>Cyprideis</taxon>
    </lineage>
</organism>
<protein>
    <submittedName>
        <fullName evidence="1">Uncharacterized protein</fullName>
    </submittedName>
</protein>
<dbReference type="Pfam" id="PF06522">
    <property type="entry name" value="B12D"/>
    <property type="match status" value="1"/>
</dbReference>
<dbReference type="EMBL" id="OB663033">
    <property type="protein sequence ID" value="CAD7230879.1"/>
    <property type="molecule type" value="Genomic_DNA"/>
</dbReference>
<accession>A0A7R8WLJ7</accession>
<evidence type="ECO:0000313" key="1">
    <source>
        <dbReference type="EMBL" id="CAD7230879.1"/>
    </source>
</evidence>
<reference evidence="1" key="1">
    <citation type="submission" date="2020-11" db="EMBL/GenBank/DDBJ databases">
        <authorList>
            <person name="Tran Van P."/>
        </authorList>
    </citation>
    <scope>NUCLEOTIDE SEQUENCE</scope>
</reference>
<dbReference type="PANTHER" id="PTHR14256">
    <property type="entry name" value="NADH-UBIQUINONE OXIDOREDUCTASE MLRQ SUBUNIT"/>
    <property type="match status" value="1"/>
</dbReference>
<dbReference type="AlphaFoldDB" id="A0A7R8WLJ7"/>